<organism evidence="2 3">
    <name type="scientific">Paenibacillus illinoisensis</name>
    <dbReference type="NCBI Taxonomy" id="59845"/>
    <lineage>
        <taxon>Bacteria</taxon>
        <taxon>Bacillati</taxon>
        <taxon>Bacillota</taxon>
        <taxon>Bacilli</taxon>
        <taxon>Bacillales</taxon>
        <taxon>Paenibacillaceae</taxon>
        <taxon>Paenibacillus</taxon>
    </lineage>
</organism>
<dbReference type="Pfam" id="PF00583">
    <property type="entry name" value="Acetyltransf_1"/>
    <property type="match status" value="2"/>
</dbReference>
<dbReference type="PROSITE" id="PS51186">
    <property type="entry name" value="GNAT"/>
    <property type="match status" value="2"/>
</dbReference>
<proteinExistence type="predicted"/>
<evidence type="ECO:0000313" key="2">
    <source>
        <dbReference type="EMBL" id="PYY25152.1"/>
    </source>
</evidence>
<feature type="domain" description="N-acetyltransferase" evidence="1">
    <location>
        <begin position="161"/>
        <end position="297"/>
    </location>
</feature>
<name>A0A2W0C4Z1_9BACL</name>
<evidence type="ECO:0000259" key="1">
    <source>
        <dbReference type="PROSITE" id="PS51186"/>
    </source>
</evidence>
<dbReference type="GO" id="GO:0016747">
    <property type="term" value="F:acyltransferase activity, transferring groups other than amino-acyl groups"/>
    <property type="evidence" value="ECO:0007669"/>
    <property type="project" value="InterPro"/>
</dbReference>
<feature type="domain" description="N-acetyltransferase" evidence="1">
    <location>
        <begin position="1"/>
        <end position="153"/>
    </location>
</feature>
<dbReference type="AlphaFoldDB" id="A0A2W0C4Z1"/>
<evidence type="ECO:0000313" key="3">
    <source>
        <dbReference type="Proteomes" id="UP000247459"/>
    </source>
</evidence>
<sequence length="297" mass="33829">MSQPVRLEFAIFQKAIPIEFQAYLSIEHRAVLKQMPDFYAAVGALIQGKPAGVTLIHLPALGSKRTAKLLDVNIDQAHRRQGLGRALMNQLCLLLRKAGVHELTVEYLGSEINQPKLSAFFQACGFDLSVPGIHVYSTSLQVPSEFPWVRSLSLPDSFTTMPFYSISPEEREQIQDGLGEWYPSILDPFAEEELVDKSRSVFLRHNGEIAGWLIFEHFDDKTILCKTMFVRTPFQRMARGIALMAEASRRLSLDPVYTELVFFVEAENQPMVKFIKKHVCSPHLKEEILWRSQKTLH</sequence>
<comment type="caution">
    <text evidence="2">The sequence shown here is derived from an EMBL/GenBank/DDBJ whole genome shotgun (WGS) entry which is preliminary data.</text>
</comment>
<dbReference type="Proteomes" id="UP000247459">
    <property type="component" value="Unassembled WGS sequence"/>
</dbReference>
<dbReference type="CDD" id="cd04301">
    <property type="entry name" value="NAT_SF"/>
    <property type="match status" value="1"/>
</dbReference>
<dbReference type="InterPro" id="IPR000182">
    <property type="entry name" value="GNAT_dom"/>
</dbReference>
<dbReference type="SUPFAM" id="SSF55729">
    <property type="entry name" value="Acyl-CoA N-acyltransferases (Nat)"/>
    <property type="match status" value="2"/>
</dbReference>
<accession>A0A2W0C4Z1</accession>
<reference evidence="2 3" key="1">
    <citation type="submission" date="2018-01" db="EMBL/GenBank/DDBJ databases">
        <title>Genome sequence of the PGP bacterium Paenibacillus illinoisensis E3.</title>
        <authorList>
            <person name="Rolli E."/>
            <person name="Marasco R."/>
            <person name="Bessem C."/>
            <person name="Michoud G."/>
            <person name="Gaiarsa S."/>
            <person name="Borin S."/>
            <person name="Daffonchio D."/>
        </authorList>
    </citation>
    <scope>NUCLEOTIDE SEQUENCE [LARGE SCALE GENOMIC DNA]</scope>
    <source>
        <strain evidence="2 3">E3</strain>
    </source>
</reference>
<dbReference type="InterPro" id="IPR016181">
    <property type="entry name" value="Acyl_CoA_acyltransferase"/>
</dbReference>
<gene>
    <name evidence="2" type="ORF">PIL02S_06746</name>
</gene>
<dbReference type="Gene3D" id="3.40.630.30">
    <property type="match status" value="2"/>
</dbReference>
<dbReference type="EMBL" id="PRLG01000039">
    <property type="protein sequence ID" value="PYY25152.1"/>
    <property type="molecule type" value="Genomic_DNA"/>
</dbReference>
<protein>
    <recommendedName>
        <fullName evidence="1">N-acetyltransferase domain-containing protein</fullName>
    </recommendedName>
</protein>